<dbReference type="Pfam" id="PF00252">
    <property type="entry name" value="Ribosomal_L16"/>
    <property type="match status" value="1"/>
</dbReference>
<geneLocation type="chloroplast" evidence="7"/>
<dbReference type="InterPro" id="IPR016180">
    <property type="entry name" value="Ribosomal_uL16_dom"/>
</dbReference>
<comment type="similarity">
    <text evidence="1 4 5">Belongs to the universal ribosomal protein uL16 family.</text>
</comment>
<dbReference type="InterPro" id="IPR047873">
    <property type="entry name" value="Ribosomal_uL16"/>
</dbReference>
<evidence type="ECO:0000256" key="4">
    <source>
        <dbReference type="HAMAP-Rule" id="MF_01342"/>
    </source>
</evidence>
<dbReference type="GO" id="GO:0005762">
    <property type="term" value="C:mitochondrial large ribosomal subunit"/>
    <property type="evidence" value="ECO:0007669"/>
    <property type="project" value="TreeGrafter"/>
</dbReference>
<proteinExistence type="inferred from homology"/>
<dbReference type="EMBL" id="MN412591">
    <property type="protein sequence ID" value="QNH94016.1"/>
    <property type="molecule type" value="Genomic_DNA"/>
</dbReference>
<dbReference type="GO" id="GO:0032543">
    <property type="term" value="P:mitochondrial translation"/>
    <property type="evidence" value="ECO:0007669"/>
    <property type="project" value="TreeGrafter"/>
</dbReference>
<dbReference type="PANTHER" id="PTHR12220:SF13">
    <property type="entry name" value="LARGE RIBOSOMAL SUBUNIT PROTEIN UL16M"/>
    <property type="match status" value="1"/>
</dbReference>
<dbReference type="PROSITE" id="PS00701">
    <property type="entry name" value="RIBOSOMAL_L16_2"/>
    <property type="match status" value="1"/>
</dbReference>
<dbReference type="GeneID" id="60459957"/>
<dbReference type="FunFam" id="3.90.1170.10:FF:000001">
    <property type="entry name" value="50S ribosomal protein L16"/>
    <property type="match status" value="1"/>
</dbReference>
<dbReference type="NCBIfam" id="TIGR01164">
    <property type="entry name" value="rplP_bact"/>
    <property type="match status" value="1"/>
</dbReference>
<gene>
    <name evidence="4 7" type="primary">rpl16</name>
</gene>
<dbReference type="PANTHER" id="PTHR12220">
    <property type="entry name" value="50S/60S RIBOSOMAL PROTEIN L16"/>
    <property type="match status" value="1"/>
</dbReference>
<comment type="subcellular location">
    <subcellularLocation>
        <location evidence="4 6">Plastid</location>
        <location evidence="4 6">Chloroplast</location>
    </subcellularLocation>
</comment>
<dbReference type="GO" id="GO:0003735">
    <property type="term" value="F:structural constituent of ribosome"/>
    <property type="evidence" value="ECO:0007669"/>
    <property type="project" value="InterPro"/>
</dbReference>
<protein>
    <recommendedName>
        <fullName evidence="4">Large ribosomal subunit protein uL16c</fullName>
    </recommendedName>
</protein>
<accession>A0A7G7YHP6</accession>
<dbReference type="GO" id="GO:0009507">
    <property type="term" value="C:chloroplast"/>
    <property type="evidence" value="ECO:0007669"/>
    <property type="project" value="UniProtKB-SubCell"/>
</dbReference>
<dbReference type="CDD" id="cd01433">
    <property type="entry name" value="Ribosomal_L16_L10e"/>
    <property type="match status" value="1"/>
</dbReference>
<evidence type="ECO:0000256" key="2">
    <source>
        <dbReference type="ARBA" id="ARBA00022980"/>
    </source>
</evidence>
<evidence type="ECO:0000256" key="1">
    <source>
        <dbReference type="ARBA" id="ARBA00008931"/>
    </source>
</evidence>
<keyword evidence="6 7" id="KW-0150">Chloroplast</keyword>
<keyword evidence="3 4" id="KW-0687">Ribonucleoprotein</keyword>
<dbReference type="HAMAP" id="MF_01342">
    <property type="entry name" value="Ribosomal_uL16"/>
    <property type="match status" value="1"/>
</dbReference>
<dbReference type="GO" id="GO:0019843">
    <property type="term" value="F:rRNA binding"/>
    <property type="evidence" value="ECO:0007669"/>
    <property type="project" value="InterPro"/>
</dbReference>
<dbReference type="Gene3D" id="3.90.1170.10">
    <property type="entry name" value="Ribosomal protein L10e/L16"/>
    <property type="match status" value="1"/>
</dbReference>
<evidence type="ECO:0000313" key="7">
    <source>
        <dbReference type="EMBL" id="QNH94016.1"/>
    </source>
</evidence>
<dbReference type="SUPFAM" id="SSF54686">
    <property type="entry name" value="Ribosomal protein L16p/L10e"/>
    <property type="match status" value="1"/>
</dbReference>
<organism evidence="7">
    <name type="scientific">Marattia laxa</name>
    <dbReference type="NCBI Taxonomy" id="223813"/>
    <lineage>
        <taxon>Eukaryota</taxon>
        <taxon>Viridiplantae</taxon>
        <taxon>Streptophyta</taxon>
        <taxon>Embryophyta</taxon>
        <taxon>Tracheophyta</taxon>
        <taxon>Polypodiopsida</taxon>
        <taxon>Marattiidae</taxon>
        <taxon>Marattiales</taxon>
        <taxon>Marattiaceae</taxon>
        <taxon>Marattia</taxon>
    </lineage>
</organism>
<sequence length="146" mass="16863">MLNPRRTRFRKQHRGRMRGISTRGNRICFGKFALQALEPTWITARQIEAGRRAITRYARRGGKLWIRIFPDKPITMRPAETRMGSGKGSPEYWVSVVKPGRILYEISGVSENVARAAMKIAAYKMPIRTQFITTIKVKESILDRKE</sequence>
<name>A0A7G7YHP6_9MONI</name>
<keyword evidence="2 4" id="KW-0689">Ribosomal protein</keyword>
<dbReference type="InterPro" id="IPR000114">
    <property type="entry name" value="Ribosomal_uL16_bact-type"/>
</dbReference>
<dbReference type="AlphaFoldDB" id="A0A7G7YHP6"/>
<keyword evidence="6 7" id="KW-0934">Plastid</keyword>
<evidence type="ECO:0000256" key="3">
    <source>
        <dbReference type="ARBA" id="ARBA00023274"/>
    </source>
</evidence>
<comment type="subunit">
    <text evidence="4 6">Part of the 50S ribosomal subunit.</text>
</comment>
<dbReference type="RefSeq" id="YP_009974157.1">
    <property type="nucleotide sequence ID" value="NC_051979.1"/>
</dbReference>
<reference evidence="7" key="1">
    <citation type="journal article" date="2020" name="Cladistics">
        <title>Exploring the phylogeny of the marattialean ferns.</title>
        <authorList>
            <person name="Lehtonen S."/>
            <person name="Poczai P."/>
            <person name="Sablok G."/>
            <person name="Hyvoenen J."/>
            <person name="Karger D.N."/>
            <person name="Flores J."/>
        </authorList>
    </citation>
    <scope>NUCLEOTIDE SEQUENCE</scope>
</reference>
<dbReference type="InterPro" id="IPR020798">
    <property type="entry name" value="Ribosomal_uL16_CS"/>
</dbReference>
<evidence type="ECO:0000256" key="5">
    <source>
        <dbReference type="RuleBase" id="RU004413"/>
    </source>
</evidence>
<dbReference type="PROSITE" id="PS00586">
    <property type="entry name" value="RIBOSOMAL_L16_1"/>
    <property type="match status" value="1"/>
</dbReference>
<dbReference type="PRINTS" id="PR00060">
    <property type="entry name" value="RIBOSOMALL16"/>
</dbReference>
<evidence type="ECO:0000256" key="6">
    <source>
        <dbReference type="RuleBase" id="RU004415"/>
    </source>
</evidence>
<dbReference type="InterPro" id="IPR036920">
    <property type="entry name" value="Ribosomal_uL16_sf"/>
</dbReference>